<keyword evidence="2" id="KW-0809">Transit peptide</keyword>
<dbReference type="STRING" id="2282107.A0A286UNA1"/>
<dbReference type="PANTHER" id="PTHR22602">
    <property type="entry name" value="TRANSFERASE CAF17, MITOCHONDRIAL-RELATED"/>
    <property type="match status" value="1"/>
</dbReference>
<evidence type="ECO:0000256" key="3">
    <source>
        <dbReference type="ARBA" id="ARBA00023128"/>
    </source>
</evidence>
<reference evidence="5 6" key="1">
    <citation type="journal article" date="2017" name="Mol. Ecol.">
        <title>Comparative and population genomic landscape of Phellinus noxius: A hypervariable fungus causing root rot in trees.</title>
        <authorList>
            <person name="Chung C.L."/>
            <person name="Lee T.J."/>
            <person name="Akiba M."/>
            <person name="Lee H.H."/>
            <person name="Kuo T.H."/>
            <person name="Liu D."/>
            <person name="Ke H.M."/>
            <person name="Yokoi T."/>
            <person name="Roa M.B."/>
            <person name="Lu M.J."/>
            <person name="Chang Y.Y."/>
            <person name="Ann P.J."/>
            <person name="Tsai J.N."/>
            <person name="Chen C.Y."/>
            <person name="Tzean S.S."/>
            <person name="Ota Y."/>
            <person name="Hattori T."/>
            <person name="Sahashi N."/>
            <person name="Liou R.F."/>
            <person name="Kikuchi T."/>
            <person name="Tsai I.J."/>
        </authorList>
    </citation>
    <scope>NUCLEOTIDE SEQUENCE [LARGE SCALE GENOMIC DNA]</scope>
    <source>
        <strain evidence="5 6">FFPRI411160</strain>
    </source>
</reference>
<accession>A0A286UNA1</accession>
<evidence type="ECO:0000256" key="1">
    <source>
        <dbReference type="ARBA" id="ARBA00004173"/>
    </source>
</evidence>
<dbReference type="SUPFAM" id="SSF103025">
    <property type="entry name" value="Folate-binding domain"/>
    <property type="match status" value="1"/>
</dbReference>
<dbReference type="Proteomes" id="UP000217199">
    <property type="component" value="Unassembled WGS sequence"/>
</dbReference>
<dbReference type="FunCoup" id="A0A286UNA1">
    <property type="interactions" value="117"/>
</dbReference>
<name>A0A286UNA1_9AGAM</name>
<comment type="subcellular location">
    <subcellularLocation>
        <location evidence="1">Mitochondrion</location>
    </subcellularLocation>
</comment>
<keyword evidence="6" id="KW-1185">Reference proteome</keyword>
<dbReference type="InParanoid" id="A0A286UNA1"/>
<dbReference type="InterPro" id="IPR045179">
    <property type="entry name" value="YgfZ/GcvT"/>
</dbReference>
<evidence type="ECO:0000313" key="5">
    <source>
        <dbReference type="EMBL" id="PAV21076.1"/>
    </source>
</evidence>
<gene>
    <name evidence="5" type="ORF">PNOK_0370300</name>
</gene>
<comment type="similarity">
    <text evidence="4">Belongs to the GcvT family. CAF17/IBA57 subfamily.</text>
</comment>
<dbReference type="GO" id="GO:0016226">
    <property type="term" value="P:iron-sulfur cluster assembly"/>
    <property type="evidence" value="ECO:0007669"/>
    <property type="project" value="TreeGrafter"/>
</dbReference>
<keyword evidence="3" id="KW-0496">Mitochondrion</keyword>
<proteinExistence type="inferred from homology"/>
<evidence type="ECO:0000313" key="6">
    <source>
        <dbReference type="Proteomes" id="UP000217199"/>
    </source>
</evidence>
<sequence length="310" mass="34841">MLPPTVRHLLRTTPSVARVPDRALAYVYGSQATEFLNGILASTVPNPPRGPFFSGFLHAQGRVIHDIFAYYKKSPKGHDGYILEYDSRPSEASPFIPTLKRFVLRKKVKVEDISSEYDVWSIWGSPKSSEWECPRQWTRAQSGVIEQRWDKEGDWPWDTKISDSLSIRDRRAIGMGQRVLVSKGEIPIESSDHDVLGSDAYILHRILHGVPEGIIDMPPLQAFPMESNLDIMGALDFRKGCYVGQELTVRTYHTGVLRKRILPVQISTLTGSDEAPVSHSEIKPSICQEAGETKTRIRGWNTLTSLKGVS</sequence>
<evidence type="ECO:0000256" key="2">
    <source>
        <dbReference type="ARBA" id="ARBA00022946"/>
    </source>
</evidence>
<dbReference type="OrthoDB" id="191995at2759"/>
<dbReference type="NCBIfam" id="TIGR03317">
    <property type="entry name" value="ygfZ_signature"/>
    <property type="match status" value="1"/>
</dbReference>
<dbReference type="GO" id="GO:0005759">
    <property type="term" value="C:mitochondrial matrix"/>
    <property type="evidence" value="ECO:0007669"/>
    <property type="project" value="TreeGrafter"/>
</dbReference>
<dbReference type="AlphaFoldDB" id="A0A286UNA1"/>
<organism evidence="5 6">
    <name type="scientific">Pyrrhoderma noxium</name>
    <dbReference type="NCBI Taxonomy" id="2282107"/>
    <lineage>
        <taxon>Eukaryota</taxon>
        <taxon>Fungi</taxon>
        <taxon>Dikarya</taxon>
        <taxon>Basidiomycota</taxon>
        <taxon>Agaricomycotina</taxon>
        <taxon>Agaricomycetes</taxon>
        <taxon>Hymenochaetales</taxon>
        <taxon>Hymenochaetaceae</taxon>
        <taxon>Pyrrhoderma</taxon>
    </lineage>
</organism>
<dbReference type="GO" id="GO:0008168">
    <property type="term" value="F:methyltransferase activity"/>
    <property type="evidence" value="ECO:0007669"/>
    <property type="project" value="UniProtKB-KW"/>
</dbReference>
<dbReference type="InterPro" id="IPR027266">
    <property type="entry name" value="TrmE/GcvT-like"/>
</dbReference>
<dbReference type="GO" id="GO:0032259">
    <property type="term" value="P:methylation"/>
    <property type="evidence" value="ECO:0007669"/>
    <property type="project" value="UniProtKB-KW"/>
</dbReference>
<dbReference type="EMBL" id="NBII01000003">
    <property type="protein sequence ID" value="PAV21076.1"/>
    <property type="molecule type" value="Genomic_DNA"/>
</dbReference>
<evidence type="ECO:0000256" key="4">
    <source>
        <dbReference type="ARBA" id="ARBA00093447"/>
    </source>
</evidence>
<protein>
    <submittedName>
        <fullName evidence="5">Aminomethyltransferase folate-binding domain-containing</fullName>
    </submittedName>
</protein>
<dbReference type="InterPro" id="IPR017703">
    <property type="entry name" value="YgfZ/GCV_T_CS"/>
</dbReference>
<dbReference type="PANTHER" id="PTHR22602:SF0">
    <property type="entry name" value="TRANSFERASE CAF17, MITOCHONDRIAL-RELATED"/>
    <property type="match status" value="1"/>
</dbReference>
<comment type="caution">
    <text evidence="5">The sequence shown here is derived from an EMBL/GenBank/DDBJ whole genome shotgun (WGS) entry which is preliminary data.</text>
</comment>
<dbReference type="Gene3D" id="3.30.1360.120">
    <property type="entry name" value="Probable tRNA modification gtpase trme, domain 1"/>
    <property type="match status" value="1"/>
</dbReference>